<organism evidence="2 3">
    <name type="scientific">Ignelater luminosus</name>
    <name type="common">Cucubano</name>
    <name type="synonym">Pyrophorus luminosus</name>
    <dbReference type="NCBI Taxonomy" id="2038154"/>
    <lineage>
        <taxon>Eukaryota</taxon>
        <taxon>Metazoa</taxon>
        <taxon>Ecdysozoa</taxon>
        <taxon>Arthropoda</taxon>
        <taxon>Hexapoda</taxon>
        <taxon>Insecta</taxon>
        <taxon>Pterygota</taxon>
        <taxon>Neoptera</taxon>
        <taxon>Endopterygota</taxon>
        <taxon>Coleoptera</taxon>
        <taxon>Polyphaga</taxon>
        <taxon>Elateriformia</taxon>
        <taxon>Elateroidea</taxon>
        <taxon>Elateridae</taxon>
        <taxon>Agrypninae</taxon>
        <taxon>Pyrophorini</taxon>
        <taxon>Ignelater</taxon>
    </lineage>
</organism>
<gene>
    <name evidence="2" type="ORF">ILUMI_06107</name>
</gene>
<dbReference type="Proteomes" id="UP000801492">
    <property type="component" value="Unassembled WGS sequence"/>
</dbReference>
<dbReference type="EMBL" id="VTPC01002404">
    <property type="protein sequence ID" value="KAF2900079.1"/>
    <property type="molecule type" value="Genomic_DNA"/>
</dbReference>
<feature type="compositionally biased region" description="Basic and acidic residues" evidence="1">
    <location>
        <begin position="133"/>
        <end position="149"/>
    </location>
</feature>
<feature type="compositionally biased region" description="Low complexity" evidence="1">
    <location>
        <begin position="55"/>
        <end position="74"/>
    </location>
</feature>
<proteinExistence type="predicted"/>
<feature type="region of interest" description="Disordered" evidence="1">
    <location>
        <begin position="133"/>
        <end position="153"/>
    </location>
</feature>
<evidence type="ECO:0000313" key="2">
    <source>
        <dbReference type="EMBL" id="KAF2900079.1"/>
    </source>
</evidence>
<evidence type="ECO:0000256" key="1">
    <source>
        <dbReference type="SAM" id="MobiDB-lite"/>
    </source>
</evidence>
<sequence>MAAANNEEEMAVSVSMALSELAREDFPQHENLYQQGEEIVNQQLTAPSPPPPVAPRSRSSSNNSSRNPSPSRQSEAGKEGKPKSQSITEAFPQWYPSQLSLRDFCMFRIDMAESSVPEKMKMLQVYDDAVKNAKPKESKQETEKEKTEKVDEEPPFNGVMKIKWGDRNLLDLGENIRAGWGMTPQQQPQQSRISCYFGNSSQAPVDGASCSRYCINRCKCKFEEPVYY</sequence>
<dbReference type="AlphaFoldDB" id="A0A8K0D962"/>
<reference evidence="2" key="1">
    <citation type="submission" date="2019-08" db="EMBL/GenBank/DDBJ databases">
        <title>The genome of the North American firefly Photinus pyralis.</title>
        <authorList>
            <consortium name="Photinus pyralis genome working group"/>
            <person name="Fallon T.R."/>
            <person name="Sander Lower S.E."/>
            <person name="Weng J.-K."/>
        </authorList>
    </citation>
    <scope>NUCLEOTIDE SEQUENCE</scope>
    <source>
        <strain evidence="2">TRF0915ILg1</strain>
        <tissue evidence="2">Whole body</tissue>
    </source>
</reference>
<feature type="region of interest" description="Disordered" evidence="1">
    <location>
        <begin position="26"/>
        <end position="91"/>
    </location>
</feature>
<protein>
    <submittedName>
        <fullName evidence="2">Uncharacterized protein</fullName>
    </submittedName>
</protein>
<evidence type="ECO:0000313" key="3">
    <source>
        <dbReference type="Proteomes" id="UP000801492"/>
    </source>
</evidence>
<accession>A0A8K0D962</accession>
<comment type="caution">
    <text evidence="2">The sequence shown here is derived from an EMBL/GenBank/DDBJ whole genome shotgun (WGS) entry which is preliminary data.</text>
</comment>
<dbReference type="OrthoDB" id="6819088at2759"/>
<keyword evidence="3" id="KW-1185">Reference proteome</keyword>
<name>A0A8K0D962_IGNLU</name>